<feature type="signal peptide" evidence="2">
    <location>
        <begin position="1"/>
        <end position="19"/>
    </location>
</feature>
<name>A0A2A6CFL1_PRIPA</name>
<sequence>MQLLTKLTGIAFLSASARATMSTRATAVERIHMTKKWRNPINFPIDEEKLGLISKSLFDFEEISIEEFEEDAGRMEEDDETGLREGGRRREWEREERTCFFIASNWLLSMMDPA</sequence>
<reference evidence="4" key="1">
    <citation type="journal article" date="2008" name="Nat. Genet.">
        <title>The Pristionchus pacificus genome provides a unique perspective on nematode lifestyle and parasitism.</title>
        <authorList>
            <person name="Dieterich C."/>
            <person name="Clifton S.W."/>
            <person name="Schuster L.N."/>
            <person name="Chinwalla A."/>
            <person name="Delehaunty K."/>
            <person name="Dinkelacker I."/>
            <person name="Fulton L."/>
            <person name="Fulton R."/>
            <person name="Godfrey J."/>
            <person name="Minx P."/>
            <person name="Mitreva M."/>
            <person name="Roeseler W."/>
            <person name="Tian H."/>
            <person name="Witte H."/>
            <person name="Yang S.P."/>
            <person name="Wilson R.K."/>
            <person name="Sommer R.J."/>
        </authorList>
    </citation>
    <scope>NUCLEOTIDE SEQUENCE [LARGE SCALE GENOMIC DNA]</scope>
    <source>
        <strain evidence="4">PS312</strain>
    </source>
</reference>
<accession>A0A8R1Z084</accession>
<dbReference type="EnsemblMetazoa" id="PPA44836.1">
    <property type="protein sequence ID" value="PPA44836.1"/>
    <property type="gene ID" value="WBGene00283205"/>
</dbReference>
<proteinExistence type="predicted"/>
<evidence type="ECO:0000256" key="2">
    <source>
        <dbReference type="SAM" id="SignalP"/>
    </source>
</evidence>
<reference evidence="3" key="2">
    <citation type="submission" date="2022-06" db="UniProtKB">
        <authorList>
            <consortium name="EnsemblMetazoa"/>
        </authorList>
    </citation>
    <scope>IDENTIFICATION</scope>
    <source>
        <strain evidence="3">PS312</strain>
    </source>
</reference>
<feature type="chain" id="PRO_5043758434" evidence="2">
    <location>
        <begin position="20"/>
        <end position="114"/>
    </location>
</feature>
<feature type="compositionally biased region" description="Basic and acidic residues" evidence="1">
    <location>
        <begin position="71"/>
        <end position="89"/>
    </location>
</feature>
<gene>
    <name evidence="3" type="primary">WBGene00283205</name>
</gene>
<organism evidence="3 4">
    <name type="scientific">Pristionchus pacificus</name>
    <name type="common">Parasitic nematode worm</name>
    <dbReference type="NCBI Taxonomy" id="54126"/>
    <lineage>
        <taxon>Eukaryota</taxon>
        <taxon>Metazoa</taxon>
        <taxon>Ecdysozoa</taxon>
        <taxon>Nematoda</taxon>
        <taxon>Chromadorea</taxon>
        <taxon>Rhabditida</taxon>
        <taxon>Rhabditina</taxon>
        <taxon>Diplogasteromorpha</taxon>
        <taxon>Diplogasteroidea</taxon>
        <taxon>Neodiplogasteridae</taxon>
        <taxon>Pristionchus</taxon>
    </lineage>
</organism>
<keyword evidence="4" id="KW-1185">Reference proteome</keyword>
<dbReference type="Proteomes" id="UP000005239">
    <property type="component" value="Unassembled WGS sequence"/>
</dbReference>
<feature type="region of interest" description="Disordered" evidence="1">
    <location>
        <begin position="69"/>
        <end position="89"/>
    </location>
</feature>
<evidence type="ECO:0000256" key="1">
    <source>
        <dbReference type="SAM" id="MobiDB-lite"/>
    </source>
</evidence>
<accession>A0A2A6CFL1</accession>
<dbReference type="AlphaFoldDB" id="A0A2A6CFL1"/>
<evidence type="ECO:0000313" key="3">
    <source>
        <dbReference type="EnsemblMetazoa" id="PPA44836.1"/>
    </source>
</evidence>
<keyword evidence="2" id="KW-0732">Signal</keyword>
<protein>
    <submittedName>
        <fullName evidence="3">Uncharacterized protein</fullName>
    </submittedName>
</protein>
<evidence type="ECO:0000313" key="4">
    <source>
        <dbReference type="Proteomes" id="UP000005239"/>
    </source>
</evidence>